<name>A0A4R2EEM5_9BACT</name>
<keyword evidence="9" id="KW-0067">ATP-binding</keyword>
<comment type="cofactor">
    <cofactor evidence="1">
        <name>Mg(2+)</name>
        <dbReference type="ChEBI" id="CHEBI:18420"/>
    </cofactor>
</comment>
<dbReference type="NCBIfam" id="NF001908">
    <property type="entry name" value="PRK00668.1"/>
    <property type="match status" value="1"/>
</dbReference>
<feature type="binding site" evidence="12">
    <location>
        <position position="114"/>
    </location>
    <ligand>
        <name>ATP</name>
        <dbReference type="ChEBI" id="CHEBI:30616"/>
    </ligand>
</feature>
<reference evidence="15 16" key="1">
    <citation type="submission" date="2019-03" db="EMBL/GenBank/DDBJ databases">
        <title>Genomic Encyclopedia of Archaeal and Bacterial Type Strains, Phase II (KMG-II): from individual species to whole genera.</title>
        <authorList>
            <person name="Goeker M."/>
        </authorList>
    </citation>
    <scope>NUCLEOTIDE SEQUENCE [LARGE SCALE GENOMIC DNA]</scope>
    <source>
        <strain evidence="15 16">RL-C</strain>
    </source>
</reference>
<feature type="binding site" evidence="12">
    <location>
        <position position="93"/>
    </location>
    <ligand>
        <name>ATP</name>
        <dbReference type="ChEBI" id="CHEBI:30616"/>
    </ligand>
</feature>
<evidence type="ECO:0000256" key="10">
    <source>
        <dbReference type="ARBA" id="ARBA00022842"/>
    </source>
</evidence>
<feature type="domain" description="Nucleoside diphosphate kinase-like" evidence="14">
    <location>
        <begin position="3"/>
        <end position="140"/>
    </location>
</feature>
<feature type="active site" description="Pros-phosphohistidine intermediate" evidence="12">
    <location>
        <position position="117"/>
    </location>
</feature>
<keyword evidence="5" id="KW-0808">Transferase</keyword>
<keyword evidence="16" id="KW-1185">Reference proteome</keyword>
<dbReference type="FunFam" id="3.30.70.141:FF:000017">
    <property type="entry name" value="Nucleoside diphosphate kinase"/>
    <property type="match status" value="1"/>
</dbReference>
<dbReference type="GO" id="GO:0046872">
    <property type="term" value="F:metal ion binding"/>
    <property type="evidence" value="ECO:0007669"/>
    <property type="project" value="UniProtKB-KW"/>
</dbReference>
<dbReference type="InterPro" id="IPR034907">
    <property type="entry name" value="NDK-like_dom"/>
</dbReference>
<dbReference type="PANTHER" id="PTHR46161:SF3">
    <property type="entry name" value="NUCLEOSIDE DIPHOSPHATE KINASE DDB_G0292928-RELATED"/>
    <property type="match status" value="1"/>
</dbReference>
<feature type="binding site" evidence="12">
    <location>
        <position position="104"/>
    </location>
    <ligand>
        <name>ATP</name>
        <dbReference type="ChEBI" id="CHEBI:30616"/>
    </ligand>
</feature>
<dbReference type="EC" id="2.7.4.6" evidence="3"/>
<dbReference type="PRINTS" id="PR01243">
    <property type="entry name" value="NUCDPKINASE"/>
</dbReference>
<evidence type="ECO:0000256" key="12">
    <source>
        <dbReference type="PROSITE-ProRule" id="PRU00706"/>
    </source>
</evidence>
<accession>A0A4R2EEM5</accession>
<dbReference type="CDD" id="cd04413">
    <property type="entry name" value="NDPk_I"/>
    <property type="match status" value="1"/>
</dbReference>
<dbReference type="GO" id="GO:0006228">
    <property type="term" value="P:UTP biosynthetic process"/>
    <property type="evidence" value="ECO:0007669"/>
    <property type="project" value="InterPro"/>
</dbReference>
<evidence type="ECO:0000256" key="2">
    <source>
        <dbReference type="ARBA" id="ARBA00008142"/>
    </source>
</evidence>
<evidence type="ECO:0000256" key="9">
    <source>
        <dbReference type="ARBA" id="ARBA00022840"/>
    </source>
</evidence>
<dbReference type="Gene3D" id="3.30.70.141">
    <property type="entry name" value="Nucleoside diphosphate kinase-like domain"/>
    <property type="match status" value="1"/>
</dbReference>
<evidence type="ECO:0000256" key="3">
    <source>
        <dbReference type="ARBA" id="ARBA00012966"/>
    </source>
</evidence>
<dbReference type="GO" id="GO:0005524">
    <property type="term" value="F:ATP binding"/>
    <property type="evidence" value="ECO:0007669"/>
    <property type="project" value="UniProtKB-KW"/>
</dbReference>
<feature type="binding site" evidence="12">
    <location>
        <position position="59"/>
    </location>
    <ligand>
        <name>ATP</name>
        <dbReference type="ChEBI" id="CHEBI:30616"/>
    </ligand>
</feature>
<evidence type="ECO:0000256" key="4">
    <source>
        <dbReference type="ARBA" id="ARBA00022553"/>
    </source>
</evidence>
<keyword evidence="11" id="KW-0546">Nucleotide metabolism</keyword>
<keyword evidence="8 15" id="KW-0418">Kinase</keyword>
<dbReference type="AlphaFoldDB" id="A0A4R2EEM5"/>
<dbReference type="GO" id="GO:0004550">
    <property type="term" value="F:nucleoside diphosphate kinase activity"/>
    <property type="evidence" value="ECO:0007669"/>
    <property type="project" value="UniProtKB-EC"/>
</dbReference>
<keyword evidence="10" id="KW-0460">Magnesium</keyword>
<sequence length="140" mass="15673">MSGNITFTIIKPDAVSKNYTEAIFEKIEKAGFEVLKRKDVCLTKELAENFYEIHKGQPFFAGLVEFMTSGPIVVAALKKGNAVEDFRATIGKTNPLEAAEGTIRKVYGEMVSRNAIHGSDSDENAQREIRFFFTPEEVEF</sequence>
<dbReference type="InterPro" id="IPR036850">
    <property type="entry name" value="NDK-like_dom_sf"/>
</dbReference>
<evidence type="ECO:0000256" key="5">
    <source>
        <dbReference type="ARBA" id="ARBA00022679"/>
    </source>
</evidence>
<organism evidence="15 16">
    <name type="scientific">Acetobacteroides hydrogenigenes</name>
    <dbReference type="NCBI Taxonomy" id="979970"/>
    <lineage>
        <taxon>Bacteria</taxon>
        <taxon>Pseudomonadati</taxon>
        <taxon>Bacteroidota</taxon>
        <taxon>Bacteroidia</taxon>
        <taxon>Bacteroidales</taxon>
        <taxon>Rikenellaceae</taxon>
        <taxon>Acetobacteroides</taxon>
    </lineage>
</organism>
<comment type="similarity">
    <text evidence="2 12 13">Belongs to the NDK family.</text>
</comment>
<feature type="binding site" evidence="12">
    <location>
        <position position="87"/>
    </location>
    <ligand>
        <name>ATP</name>
        <dbReference type="ChEBI" id="CHEBI:30616"/>
    </ligand>
</feature>
<dbReference type="PANTHER" id="PTHR46161">
    <property type="entry name" value="NUCLEOSIDE DIPHOSPHATE KINASE"/>
    <property type="match status" value="1"/>
</dbReference>
<dbReference type="Pfam" id="PF00334">
    <property type="entry name" value="NDK"/>
    <property type="match status" value="1"/>
</dbReference>
<proteinExistence type="inferred from homology"/>
<dbReference type="SUPFAM" id="SSF54919">
    <property type="entry name" value="Nucleoside diphosphate kinase, NDK"/>
    <property type="match status" value="1"/>
</dbReference>
<dbReference type="Proteomes" id="UP000294830">
    <property type="component" value="Unassembled WGS sequence"/>
</dbReference>
<dbReference type="SMART" id="SM00562">
    <property type="entry name" value="NDK"/>
    <property type="match status" value="1"/>
</dbReference>
<evidence type="ECO:0000256" key="13">
    <source>
        <dbReference type="RuleBase" id="RU004011"/>
    </source>
</evidence>
<dbReference type="GO" id="GO:0006241">
    <property type="term" value="P:CTP biosynthetic process"/>
    <property type="evidence" value="ECO:0007669"/>
    <property type="project" value="InterPro"/>
</dbReference>
<keyword evidence="7" id="KW-0547">Nucleotide-binding</keyword>
<dbReference type="RefSeq" id="WP_131839476.1">
    <property type="nucleotide sequence ID" value="NZ_SLWB01000008.1"/>
</dbReference>
<protein>
    <recommendedName>
        <fullName evidence="3">nucleoside-diphosphate kinase</fullName>
        <ecNumber evidence="3">2.7.4.6</ecNumber>
    </recommendedName>
</protein>
<evidence type="ECO:0000313" key="15">
    <source>
        <dbReference type="EMBL" id="TCN66791.1"/>
    </source>
</evidence>
<evidence type="ECO:0000256" key="11">
    <source>
        <dbReference type="ARBA" id="ARBA00023080"/>
    </source>
</evidence>
<evidence type="ECO:0000313" key="16">
    <source>
        <dbReference type="Proteomes" id="UP000294830"/>
    </source>
</evidence>
<feature type="binding site" evidence="12">
    <location>
        <position position="11"/>
    </location>
    <ligand>
        <name>ATP</name>
        <dbReference type="ChEBI" id="CHEBI:30616"/>
    </ligand>
</feature>
<dbReference type="PROSITE" id="PS51374">
    <property type="entry name" value="NDPK_LIKE"/>
    <property type="match status" value="1"/>
</dbReference>
<evidence type="ECO:0000256" key="1">
    <source>
        <dbReference type="ARBA" id="ARBA00001946"/>
    </source>
</evidence>
<keyword evidence="4" id="KW-0597">Phosphoprotein</keyword>
<dbReference type="OrthoDB" id="9801161at2"/>
<keyword evidence="6" id="KW-0479">Metal-binding</keyword>
<evidence type="ECO:0000256" key="7">
    <source>
        <dbReference type="ARBA" id="ARBA00022741"/>
    </source>
</evidence>
<dbReference type="EMBL" id="SLWB01000008">
    <property type="protein sequence ID" value="TCN66791.1"/>
    <property type="molecule type" value="Genomic_DNA"/>
</dbReference>
<evidence type="ECO:0000259" key="14">
    <source>
        <dbReference type="SMART" id="SM00562"/>
    </source>
</evidence>
<gene>
    <name evidence="15" type="ORF">CLV25_108130</name>
</gene>
<dbReference type="InterPro" id="IPR001564">
    <property type="entry name" value="Nucleoside_diP_kinase"/>
</dbReference>
<evidence type="ECO:0000256" key="8">
    <source>
        <dbReference type="ARBA" id="ARBA00022777"/>
    </source>
</evidence>
<comment type="caution">
    <text evidence="15">The sequence shown here is derived from an EMBL/GenBank/DDBJ whole genome shotgun (WGS) entry which is preliminary data.</text>
</comment>
<dbReference type="GO" id="GO:0006183">
    <property type="term" value="P:GTP biosynthetic process"/>
    <property type="evidence" value="ECO:0007669"/>
    <property type="project" value="InterPro"/>
</dbReference>
<evidence type="ECO:0000256" key="6">
    <source>
        <dbReference type="ARBA" id="ARBA00022723"/>
    </source>
</evidence>